<feature type="compositionally biased region" description="Low complexity" evidence="1">
    <location>
        <begin position="610"/>
        <end position="628"/>
    </location>
</feature>
<sequence length="1135" mass="121657">MARWSGAQKNFFARSNEEETEQLDRAMIARNKAGNNFHNKARMPPKGWQTKEQKAFFTLWMPEFLVKKAAKNLDGFWNKMKQAWFQEFPEELELNLPVQVFDPDPNVPHPRKLTEDEEALLGDAITARNEQLRNAFFNSYAKIRKQRGGVSRSTSGLAAMLFKQHPKRKRRHQVLEVYQQQHKTTVKAALQESEYVELNEAAQRRTEDGEWIDDADDEEKAARLSSTRKKRMEVQRRVVRECWEAEDEAVQEEVRKKTRTEVRVKPSEDEDPEDGQVPQRTPEEYQMSLDESMQVAEIFLTEFARMTGWVGALVYAGPVPRLGGDLGFKSYSFGLDAGGVNFENFHSNWKKGVVNPLCKFARKAIPRETRTARAIEKPADEQEQDESASEGTVAEQPPRRPRKSNSKSKSAAAKGPKKRRTPTSSLPHAPSPSVDPCPVGAYENDFQARAGSEDAGSEDRSLVYDGRALNNYDSSGEYEPDFQARAASEDPELDYVLVSISRPARSSVTTPCLTHSACPPTSSTAFGLSPTSSNTFGISTSSNTLGMSSNVFLGDNTSSGTNNASFAFNYDGNDYLGVNPNALAPDVTTEDNHAFSDLGVSRSAFSDSSASRSAFSDSSASRSAFSDSGTGRSTFSDSGDISSTPENGWGVDLDPFASAPSEESVTAPPRPTPKPPRVALGAPSSAFTFGREPQYRPLYSGRSPSSSTGDTSKFRYHPPAAAPIMVSTGLAPGAATLYGSIPTPATPSSRSAATFAAPRPAPEAAPSSASRSATRGTNSASSSAAGPATPTRSPATPSPTSVGRVGGAIGGTAGTPQHRSFAPARSSPLTAPPWQPESRGASPPGMTLPPRLRPSPERPRGSSSSGKTLSPLVWPKSRPPANEPKRAAPKASPTAIAKKMETARAAKKIATKKAATGKRKAQEAESSVGGMEAGTGEAVGRKGKGKEVEAPAEAGTAAPAGPALIHSITPLNPGGLRREAEARKEREARLAAEYKANSKYNNPDGNSPIVVVPLPPDAPRPRRVPVPRRTMGAIVSLVDERQARDDAKLLAALKGSGDRMAANMGTRGANRRGTEENQEKATAKSSAKGTGRSGAKGKETAKSSSSGGAATSHKRKAAANKNSEPQPPKKRARAT</sequence>
<feature type="region of interest" description="Disordered" evidence="1">
    <location>
        <begin position="369"/>
        <end position="442"/>
    </location>
</feature>
<evidence type="ECO:0000313" key="3">
    <source>
        <dbReference type="Proteomes" id="UP001218188"/>
    </source>
</evidence>
<feature type="compositionally biased region" description="Low complexity" evidence="1">
    <location>
        <begin position="740"/>
        <end position="803"/>
    </location>
</feature>
<dbReference type="EMBL" id="JARJCM010000027">
    <property type="protein sequence ID" value="KAJ7039281.1"/>
    <property type="molecule type" value="Genomic_DNA"/>
</dbReference>
<feature type="compositionally biased region" description="Basic and acidic residues" evidence="1">
    <location>
        <begin position="1072"/>
        <end position="1082"/>
    </location>
</feature>
<feature type="region of interest" description="Disordered" evidence="1">
    <location>
        <begin position="610"/>
        <end position="717"/>
    </location>
</feature>
<feature type="compositionally biased region" description="Gly residues" evidence="1">
    <location>
        <begin position="804"/>
        <end position="813"/>
    </location>
</feature>
<feature type="compositionally biased region" description="Low complexity" evidence="1">
    <location>
        <begin position="951"/>
        <end position="963"/>
    </location>
</feature>
<feature type="compositionally biased region" description="Basic and acidic residues" evidence="1">
    <location>
        <begin position="369"/>
        <end position="380"/>
    </location>
</feature>
<feature type="compositionally biased region" description="Polar residues" evidence="1">
    <location>
        <begin position="702"/>
        <end position="711"/>
    </location>
</feature>
<comment type="caution">
    <text evidence="2">The sequence shown here is derived from an EMBL/GenBank/DDBJ whole genome shotgun (WGS) entry which is preliminary data.</text>
</comment>
<feature type="compositionally biased region" description="Basic and acidic residues" evidence="1">
    <location>
        <begin position="976"/>
        <end position="992"/>
    </location>
</feature>
<proteinExistence type="predicted"/>
<feature type="region of interest" description="Disordered" evidence="1">
    <location>
        <begin position="249"/>
        <end position="279"/>
    </location>
</feature>
<dbReference type="Proteomes" id="UP001218188">
    <property type="component" value="Unassembled WGS sequence"/>
</dbReference>
<feature type="compositionally biased region" description="Acidic residues" evidence="1">
    <location>
        <begin position="209"/>
        <end position="219"/>
    </location>
</feature>
<feature type="compositionally biased region" description="Basic residues" evidence="1">
    <location>
        <begin position="905"/>
        <end position="919"/>
    </location>
</feature>
<protein>
    <submittedName>
        <fullName evidence="2">Uncharacterized protein</fullName>
    </submittedName>
</protein>
<accession>A0AAD6T5M3</accession>
<evidence type="ECO:0000313" key="2">
    <source>
        <dbReference type="EMBL" id="KAJ7039281.1"/>
    </source>
</evidence>
<dbReference type="AlphaFoldDB" id="A0AAD6T5M3"/>
<feature type="compositionally biased region" description="Basic and acidic residues" evidence="1">
    <location>
        <begin position="252"/>
        <end position="267"/>
    </location>
</feature>
<name>A0AAD6T5M3_9AGAR</name>
<feature type="compositionally biased region" description="Polar residues" evidence="1">
    <location>
        <begin position="629"/>
        <end position="646"/>
    </location>
</feature>
<evidence type="ECO:0000256" key="1">
    <source>
        <dbReference type="SAM" id="MobiDB-lite"/>
    </source>
</evidence>
<feature type="region of interest" description="Disordered" evidence="1">
    <location>
        <begin position="200"/>
        <end position="230"/>
    </location>
</feature>
<reference evidence="2" key="1">
    <citation type="submission" date="2023-03" db="EMBL/GenBank/DDBJ databases">
        <title>Massive genome expansion in bonnet fungi (Mycena s.s.) driven by repeated elements and novel gene families across ecological guilds.</title>
        <authorList>
            <consortium name="Lawrence Berkeley National Laboratory"/>
            <person name="Harder C.B."/>
            <person name="Miyauchi S."/>
            <person name="Viragh M."/>
            <person name="Kuo A."/>
            <person name="Thoen E."/>
            <person name="Andreopoulos B."/>
            <person name="Lu D."/>
            <person name="Skrede I."/>
            <person name="Drula E."/>
            <person name="Henrissat B."/>
            <person name="Morin E."/>
            <person name="Kohler A."/>
            <person name="Barry K."/>
            <person name="LaButti K."/>
            <person name="Morin E."/>
            <person name="Salamov A."/>
            <person name="Lipzen A."/>
            <person name="Mereny Z."/>
            <person name="Hegedus B."/>
            <person name="Baldrian P."/>
            <person name="Stursova M."/>
            <person name="Weitz H."/>
            <person name="Taylor A."/>
            <person name="Grigoriev I.V."/>
            <person name="Nagy L.G."/>
            <person name="Martin F."/>
            <person name="Kauserud H."/>
        </authorList>
    </citation>
    <scope>NUCLEOTIDE SEQUENCE</scope>
    <source>
        <strain evidence="2">CBHHK200</strain>
    </source>
</reference>
<feature type="region of interest" description="Disordered" evidence="1">
    <location>
        <begin position="1040"/>
        <end position="1135"/>
    </location>
</feature>
<organism evidence="2 3">
    <name type="scientific">Mycena alexandri</name>
    <dbReference type="NCBI Taxonomy" id="1745969"/>
    <lineage>
        <taxon>Eukaryota</taxon>
        <taxon>Fungi</taxon>
        <taxon>Dikarya</taxon>
        <taxon>Basidiomycota</taxon>
        <taxon>Agaricomycotina</taxon>
        <taxon>Agaricomycetes</taxon>
        <taxon>Agaricomycetidae</taxon>
        <taxon>Agaricales</taxon>
        <taxon>Marasmiineae</taxon>
        <taxon>Mycenaceae</taxon>
        <taxon>Mycena</taxon>
    </lineage>
</organism>
<gene>
    <name evidence="2" type="ORF">C8F04DRAFT_1178830</name>
</gene>
<feature type="region of interest" description="Disordered" evidence="1">
    <location>
        <begin position="734"/>
        <end position="1027"/>
    </location>
</feature>
<feature type="compositionally biased region" description="Low complexity" evidence="1">
    <location>
        <begin position="1102"/>
        <end position="1111"/>
    </location>
</feature>
<keyword evidence="3" id="KW-1185">Reference proteome</keyword>